<accession>A0ABN8PDH2</accession>
<name>A0ABN8PDH2_9CNID</name>
<comment type="caution">
    <text evidence="1">The sequence shown here is derived from an EMBL/GenBank/DDBJ whole genome shotgun (WGS) entry which is preliminary data.</text>
</comment>
<keyword evidence="2" id="KW-1185">Reference proteome</keyword>
<evidence type="ECO:0000313" key="1">
    <source>
        <dbReference type="EMBL" id="CAH3139752.1"/>
    </source>
</evidence>
<gene>
    <name evidence="1" type="ORF">PLOB_00040804</name>
</gene>
<dbReference type="EMBL" id="CALNXK010000063">
    <property type="protein sequence ID" value="CAH3139752.1"/>
    <property type="molecule type" value="Genomic_DNA"/>
</dbReference>
<evidence type="ECO:0000313" key="2">
    <source>
        <dbReference type="Proteomes" id="UP001159405"/>
    </source>
</evidence>
<dbReference type="Proteomes" id="UP001159405">
    <property type="component" value="Unassembled WGS sequence"/>
</dbReference>
<sequence>MIKNEIRSDFEKGGLRSKRLRRDLTSEIIAACEPSKSTQTFLAEKSAGSGAKSAAKSLSFNLPPVFVTPVVPQSRTLVETSAGIGVNSAAKTPTTCTSSLLDNTYGPMPGGSFSVLNFFVPPLTSTPAAKAKPNDAISTTTTVKLTINYPSKVVEKVLSEEYQAMISRKNMTMSKQNRDIHWVNHKMFINRVSGNDLPNDGP</sequence>
<protein>
    <submittedName>
        <fullName evidence="1">Uncharacterized protein</fullName>
    </submittedName>
</protein>
<reference evidence="1 2" key="1">
    <citation type="submission" date="2022-05" db="EMBL/GenBank/DDBJ databases">
        <authorList>
            <consortium name="Genoscope - CEA"/>
            <person name="William W."/>
        </authorList>
    </citation>
    <scope>NUCLEOTIDE SEQUENCE [LARGE SCALE GENOMIC DNA]</scope>
</reference>
<proteinExistence type="predicted"/>
<organism evidence="1 2">
    <name type="scientific">Porites lobata</name>
    <dbReference type="NCBI Taxonomy" id="104759"/>
    <lineage>
        <taxon>Eukaryota</taxon>
        <taxon>Metazoa</taxon>
        <taxon>Cnidaria</taxon>
        <taxon>Anthozoa</taxon>
        <taxon>Hexacorallia</taxon>
        <taxon>Scleractinia</taxon>
        <taxon>Fungiina</taxon>
        <taxon>Poritidae</taxon>
        <taxon>Porites</taxon>
    </lineage>
</organism>